<gene>
    <name evidence="9" type="ORF">JK634_13645</name>
</gene>
<name>A0A937FJD2_9CLOT</name>
<dbReference type="EMBL" id="JAESWA010000023">
    <property type="protein sequence ID" value="MBL4932851.1"/>
    <property type="molecule type" value="Genomic_DNA"/>
</dbReference>
<dbReference type="GO" id="GO:0005886">
    <property type="term" value="C:plasma membrane"/>
    <property type="evidence" value="ECO:0007669"/>
    <property type="project" value="UniProtKB-SubCell"/>
</dbReference>
<evidence type="ECO:0000256" key="1">
    <source>
        <dbReference type="ARBA" id="ARBA00004651"/>
    </source>
</evidence>
<feature type="transmembrane region" description="Helical" evidence="7">
    <location>
        <begin position="118"/>
        <end position="137"/>
    </location>
</feature>
<comment type="caution">
    <text evidence="9">The sequence shown here is derived from an EMBL/GenBank/DDBJ whole genome shotgun (WGS) entry which is preliminary data.</text>
</comment>
<proteinExistence type="inferred from homology"/>
<feature type="domain" description="ABC transmembrane type-1" evidence="8">
    <location>
        <begin position="52"/>
        <end position="236"/>
    </location>
</feature>
<dbReference type="SUPFAM" id="SSF161098">
    <property type="entry name" value="MetI-like"/>
    <property type="match status" value="1"/>
</dbReference>
<dbReference type="CDD" id="cd06261">
    <property type="entry name" value="TM_PBP2"/>
    <property type="match status" value="1"/>
</dbReference>
<keyword evidence="6 7" id="KW-0472">Membrane</keyword>
<evidence type="ECO:0000256" key="3">
    <source>
        <dbReference type="ARBA" id="ARBA00022475"/>
    </source>
</evidence>
<evidence type="ECO:0000256" key="2">
    <source>
        <dbReference type="ARBA" id="ARBA00022448"/>
    </source>
</evidence>
<keyword evidence="5 7" id="KW-1133">Transmembrane helix</keyword>
<evidence type="ECO:0000313" key="10">
    <source>
        <dbReference type="Proteomes" id="UP000623681"/>
    </source>
</evidence>
<dbReference type="RefSeq" id="WP_202768237.1">
    <property type="nucleotide sequence ID" value="NZ_JAESWA010000023.1"/>
</dbReference>
<organism evidence="9 10">
    <name type="scientific">Clostridium paridis</name>
    <dbReference type="NCBI Taxonomy" id="2803863"/>
    <lineage>
        <taxon>Bacteria</taxon>
        <taxon>Bacillati</taxon>
        <taxon>Bacillota</taxon>
        <taxon>Clostridia</taxon>
        <taxon>Eubacteriales</taxon>
        <taxon>Clostridiaceae</taxon>
        <taxon>Clostridium</taxon>
    </lineage>
</organism>
<reference evidence="9" key="1">
    <citation type="submission" date="2021-01" db="EMBL/GenBank/DDBJ databases">
        <title>Genome public.</title>
        <authorList>
            <person name="Liu C."/>
            <person name="Sun Q."/>
        </authorList>
    </citation>
    <scope>NUCLEOTIDE SEQUENCE</scope>
    <source>
        <strain evidence="9">YIM B02565</strain>
    </source>
</reference>
<feature type="transmembrane region" description="Helical" evidence="7">
    <location>
        <begin position="90"/>
        <end position="112"/>
    </location>
</feature>
<evidence type="ECO:0000313" key="9">
    <source>
        <dbReference type="EMBL" id="MBL4932851.1"/>
    </source>
</evidence>
<dbReference type="Pfam" id="PF00528">
    <property type="entry name" value="BPD_transp_1"/>
    <property type="match status" value="1"/>
</dbReference>
<evidence type="ECO:0000256" key="6">
    <source>
        <dbReference type="ARBA" id="ARBA00023136"/>
    </source>
</evidence>
<dbReference type="PANTHER" id="PTHR30151:SF0">
    <property type="entry name" value="ABC TRANSPORTER PERMEASE PROTEIN MJ0413-RELATED"/>
    <property type="match status" value="1"/>
</dbReference>
<feature type="transmembrane region" description="Helical" evidence="7">
    <location>
        <begin position="56"/>
        <end position="78"/>
    </location>
</feature>
<dbReference type="PANTHER" id="PTHR30151">
    <property type="entry name" value="ALKANE SULFONATE ABC TRANSPORTER-RELATED, MEMBRANE SUBUNIT"/>
    <property type="match status" value="1"/>
</dbReference>
<dbReference type="PROSITE" id="PS50928">
    <property type="entry name" value="ABC_TM1"/>
    <property type="match status" value="1"/>
</dbReference>
<comment type="subcellular location">
    <subcellularLocation>
        <location evidence="1 7">Cell membrane</location>
        <topology evidence="1 7">Multi-pass membrane protein</topology>
    </subcellularLocation>
</comment>
<keyword evidence="10" id="KW-1185">Reference proteome</keyword>
<comment type="similarity">
    <text evidence="7">Belongs to the binding-protein-dependent transport system permease family.</text>
</comment>
<feature type="transmembrane region" description="Helical" evidence="7">
    <location>
        <begin position="183"/>
        <end position="203"/>
    </location>
</feature>
<dbReference type="Gene3D" id="1.10.3720.10">
    <property type="entry name" value="MetI-like"/>
    <property type="match status" value="1"/>
</dbReference>
<keyword evidence="4 7" id="KW-0812">Transmembrane</keyword>
<dbReference type="InterPro" id="IPR000515">
    <property type="entry name" value="MetI-like"/>
</dbReference>
<accession>A0A937FJD2</accession>
<feature type="transmembrane region" description="Helical" evidence="7">
    <location>
        <begin position="12"/>
        <end position="30"/>
    </location>
</feature>
<evidence type="ECO:0000259" key="8">
    <source>
        <dbReference type="PROSITE" id="PS50928"/>
    </source>
</evidence>
<dbReference type="InterPro" id="IPR035906">
    <property type="entry name" value="MetI-like_sf"/>
</dbReference>
<evidence type="ECO:0000256" key="7">
    <source>
        <dbReference type="RuleBase" id="RU363032"/>
    </source>
</evidence>
<keyword evidence="2 7" id="KW-0813">Transport</keyword>
<evidence type="ECO:0000256" key="4">
    <source>
        <dbReference type="ARBA" id="ARBA00022692"/>
    </source>
</evidence>
<dbReference type="Proteomes" id="UP000623681">
    <property type="component" value="Unassembled WGS sequence"/>
</dbReference>
<keyword evidence="3" id="KW-1003">Cell membrane</keyword>
<sequence>MNKLITFIKGFIMFNILWYVMALIINMQVLPNPLEVYKNIGNLFDQDFFKHILMSMYRVLLGLGVSLLIGIPIGILMSYSEKWNKILNPFVYFSYPIPKTALLPVVMLLLGLGDSSKIVLIVLIVVFQVIVTVRDSITKISQEIYVPLRSLGASKSQILMHVTLPAILPDLFTNLRLSVGTALSVLFFSEAYGTHYGIGYYILDAWTRIDYISMYAGIMIISLIGCLLFILIDALQTKLCRWN</sequence>
<protein>
    <submittedName>
        <fullName evidence="9">ABC transporter permease</fullName>
    </submittedName>
</protein>
<feature type="transmembrane region" description="Helical" evidence="7">
    <location>
        <begin position="215"/>
        <end position="235"/>
    </location>
</feature>
<dbReference type="GO" id="GO:0055085">
    <property type="term" value="P:transmembrane transport"/>
    <property type="evidence" value="ECO:0007669"/>
    <property type="project" value="InterPro"/>
</dbReference>
<dbReference type="AlphaFoldDB" id="A0A937FJD2"/>
<evidence type="ECO:0000256" key="5">
    <source>
        <dbReference type="ARBA" id="ARBA00022989"/>
    </source>
</evidence>